<organism evidence="9 10">
    <name type="scientific">Methylobacterium brachythecii</name>
    <dbReference type="NCBI Taxonomy" id="1176177"/>
    <lineage>
        <taxon>Bacteria</taxon>
        <taxon>Pseudomonadati</taxon>
        <taxon>Pseudomonadota</taxon>
        <taxon>Alphaproteobacteria</taxon>
        <taxon>Hyphomicrobiales</taxon>
        <taxon>Methylobacteriaceae</taxon>
        <taxon>Methylobacterium</taxon>
    </lineage>
</organism>
<evidence type="ECO:0000256" key="4">
    <source>
        <dbReference type="ARBA" id="ARBA00023002"/>
    </source>
</evidence>
<dbReference type="InterPro" id="IPR023753">
    <property type="entry name" value="FAD/NAD-binding_dom"/>
</dbReference>
<comment type="caution">
    <text evidence="9">The sequence shown here is derived from an EMBL/GenBank/DDBJ whole genome shotgun (WGS) entry which is preliminary data.</text>
</comment>
<keyword evidence="4" id="KW-0560">Oxidoreductase</keyword>
<name>A0A7W6AKA0_9HYPH</name>
<dbReference type="AlphaFoldDB" id="A0A7W6AKA0"/>
<reference evidence="11" key="2">
    <citation type="journal article" date="2019" name="Int. J. Syst. Evol. Microbiol.">
        <title>The Global Catalogue of Microorganisms (GCM) 10K type strain sequencing project: providing services to taxonomists for standard genome sequencing and annotation.</title>
        <authorList>
            <consortium name="The Broad Institute Genomics Platform"/>
            <consortium name="The Broad Institute Genome Sequencing Center for Infectious Disease"/>
            <person name="Wu L."/>
            <person name="Ma J."/>
        </authorList>
    </citation>
    <scope>NUCLEOTIDE SEQUENCE [LARGE SCALE GENOMIC DNA]</scope>
    <source>
        <strain evidence="11">NBRC 107710</strain>
    </source>
</reference>
<evidence type="ECO:0000313" key="9">
    <source>
        <dbReference type="EMBL" id="MBB3905003.1"/>
    </source>
</evidence>
<keyword evidence="2" id="KW-0285">Flavoprotein</keyword>
<keyword evidence="11" id="KW-1185">Reference proteome</keyword>
<dbReference type="InterPro" id="IPR028202">
    <property type="entry name" value="Reductase_C"/>
</dbReference>
<dbReference type="Pfam" id="PF07992">
    <property type="entry name" value="Pyr_redox_2"/>
    <property type="match status" value="1"/>
</dbReference>
<dbReference type="Proteomes" id="UP001156881">
    <property type="component" value="Unassembled WGS sequence"/>
</dbReference>
<dbReference type="PRINTS" id="PR00368">
    <property type="entry name" value="FADPNR"/>
</dbReference>
<dbReference type="Gene3D" id="3.50.50.60">
    <property type="entry name" value="FAD/NAD(P)-binding domain"/>
    <property type="match status" value="2"/>
</dbReference>
<dbReference type="GO" id="GO:0005737">
    <property type="term" value="C:cytoplasm"/>
    <property type="evidence" value="ECO:0007669"/>
    <property type="project" value="TreeGrafter"/>
</dbReference>
<dbReference type="InterPro" id="IPR036188">
    <property type="entry name" value="FAD/NAD-bd_sf"/>
</dbReference>
<dbReference type="SUPFAM" id="SSF51905">
    <property type="entry name" value="FAD/NAD(P)-binding domain"/>
    <property type="match status" value="1"/>
</dbReference>
<dbReference type="RefSeq" id="WP_183509797.1">
    <property type="nucleotide sequence ID" value="NZ_BSPG01000027.1"/>
</dbReference>
<feature type="domain" description="Reductase C-terminal" evidence="7">
    <location>
        <begin position="335"/>
        <end position="401"/>
    </location>
</feature>
<proteinExistence type="predicted"/>
<reference evidence="8" key="4">
    <citation type="submission" date="2023-01" db="EMBL/GenBank/DDBJ databases">
        <title>Draft genome sequence of Methylobacterium brachythecii strain NBRC 107710.</title>
        <authorList>
            <person name="Sun Q."/>
            <person name="Mori K."/>
        </authorList>
    </citation>
    <scope>NUCLEOTIDE SEQUENCE</scope>
    <source>
        <strain evidence="8">NBRC 107710</strain>
    </source>
</reference>
<protein>
    <submittedName>
        <fullName evidence="9">NADPH-dependent 2,4-dienoyl-CoA reductase/sulfur reductase-like enzyme</fullName>
    </submittedName>
    <submittedName>
        <fullName evidence="8">Pyridine nucleotide-disulfide oxidoreductase</fullName>
    </submittedName>
</protein>
<dbReference type="GO" id="GO:0016651">
    <property type="term" value="F:oxidoreductase activity, acting on NAD(P)H"/>
    <property type="evidence" value="ECO:0007669"/>
    <property type="project" value="TreeGrafter"/>
</dbReference>
<dbReference type="PANTHER" id="PTHR43557">
    <property type="entry name" value="APOPTOSIS-INDUCING FACTOR 1"/>
    <property type="match status" value="1"/>
</dbReference>
<dbReference type="Proteomes" id="UP000517759">
    <property type="component" value="Unassembled WGS sequence"/>
</dbReference>
<dbReference type="Gene3D" id="3.30.390.30">
    <property type="match status" value="1"/>
</dbReference>
<dbReference type="PRINTS" id="PR00411">
    <property type="entry name" value="PNDRDTASEI"/>
</dbReference>
<feature type="domain" description="FAD/NAD(P)-binding" evidence="6">
    <location>
        <begin position="9"/>
        <end position="312"/>
    </location>
</feature>
<reference evidence="8" key="1">
    <citation type="journal article" date="2014" name="Int. J. Syst. Evol. Microbiol.">
        <title>Complete genome of a new Firmicutes species belonging to the dominant human colonic microbiota ('Ruminococcus bicirculans') reveals two chromosomes and a selective capacity to utilize plant glucans.</title>
        <authorList>
            <consortium name="NISC Comparative Sequencing Program"/>
            <person name="Wegmann U."/>
            <person name="Louis P."/>
            <person name="Goesmann A."/>
            <person name="Henrissat B."/>
            <person name="Duncan S.H."/>
            <person name="Flint H.J."/>
        </authorList>
    </citation>
    <scope>NUCLEOTIDE SEQUENCE</scope>
    <source>
        <strain evidence="8">NBRC 107710</strain>
    </source>
</reference>
<comment type="cofactor">
    <cofactor evidence="1">
        <name>FAD</name>
        <dbReference type="ChEBI" id="CHEBI:57692"/>
    </cofactor>
</comment>
<dbReference type="EMBL" id="BSPG01000027">
    <property type="protein sequence ID" value="GLS45787.1"/>
    <property type="molecule type" value="Genomic_DNA"/>
</dbReference>
<dbReference type="Pfam" id="PF14759">
    <property type="entry name" value="Reductase_C"/>
    <property type="match status" value="1"/>
</dbReference>
<dbReference type="SUPFAM" id="SSF55424">
    <property type="entry name" value="FAD/NAD-linked reductases, dimerisation (C-terminal) domain"/>
    <property type="match status" value="1"/>
</dbReference>
<evidence type="ECO:0000313" key="8">
    <source>
        <dbReference type="EMBL" id="GLS45787.1"/>
    </source>
</evidence>
<feature type="region of interest" description="Disordered" evidence="5">
    <location>
        <begin position="422"/>
        <end position="442"/>
    </location>
</feature>
<gene>
    <name evidence="8" type="primary">hcaD</name>
    <name evidence="8" type="ORF">GCM10007884_37780</name>
    <name evidence="9" type="ORF">GGR33_004529</name>
</gene>
<evidence type="ECO:0000313" key="10">
    <source>
        <dbReference type="Proteomes" id="UP000517759"/>
    </source>
</evidence>
<evidence type="ECO:0000256" key="3">
    <source>
        <dbReference type="ARBA" id="ARBA00022827"/>
    </source>
</evidence>
<evidence type="ECO:0000259" key="6">
    <source>
        <dbReference type="Pfam" id="PF07992"/>
    </source>
</evidence>
<dbReference type="InterPro" id="IPR016156">
    <property type="entry name" value="FAD/NAD-linked_Rdtase_dimer_sf"/>
</dbReference>
<dbReference type="PANTHER" id="PTHR43557:SF2">
    <property type="entry name" value="RIESKE DOMAIN-CONTAINING PROTEIN-RELATED"/>
    <property type="match status" value="1"/>
</dbReference>
<reference evidence="9 10" key="3">
    <citation type="submission" date="2020-08" db="EMBL/GenBank/DDBJ databases">
        <title>Genomic Encyclopedia of Type Strains, Phase IV (KMG-IV): sequencing the most valuable type-strain genomes for metagenomic binning, comparative biology and taxonomic classification.</title>
        <authorList>
            <person name="Goeker M."/>
        </authorList>
    </citation>
    <scope>NUCLEOTIDE SEQUENCE [LARGE SCALE GENOMIC DNA]</scope>
    <source>
        <strain evidence="9 10">DSM 24105</strain>
    </source>
</reference>
<evidence type="ECO:0000256" key="1">
    <source>
        <dbReference type="ARBA" id="ARBA00001974"/>
    </source>
</evidence>
<evidence type="ECO:0000313" key="11">
    <source>
        <dbReference type="Proteomes" id="UP001156881"/>
    </source>
</evidence>
<evidence type="ECO:0000256" key="2">
    <source>
        <dbReference type="ARBA" id="ARBA00022630"/>
    </source>
</evidence>
<evidence type="ECO:0000256" key="5">
    <source>
        <dbReference type="SAM" id="MobiDB-lite"/>
    </source>
</evidence>
<accession>A0A7W6AKA0</accession>
<keyword evidence="3" id="KW-0274">FAD</keyword>
<sequence length="442" mass="46230">MSDMETAGIVVVGGSLAGLRGAEALRNGGYTGPLTIVGDEPYPPYDRPPLSKHVLAGALDAASTELPRLVRLNARWRLGQTVVALDRIARVIGLADGSAIPFQSLLVATGAQARRWTRAGSELAGVFTIRTRDDAAALRSALASVPARVLIIGGGLIGCETASCCSDLGLPTTLVDSNPAPLSRVLGATVGNVIAGCMMDAGVDFRASTHVDALEGAFGKVVRARLSDGSAIETDLVVVALGAVRETGWLSRAGLLADSGGLTCDSACRALNVEGQPDLNIFAAGDVARWPNAHYGDRLMTVEHWGNAIEQAEHAARNILSDPSDQNAYRHLPAFWSSQFGINIKTVGSAEGAEAAAITQGSLSSRRFLAVYGREGHTVAAVSFDEARWLPSYARRIEIKATFPPVPGAIDQERVDVVDPGFPAPRELAGATSSVRQEAAHA</sequence>
<dbReference type="EMBL" id="JACIDN010000009">
    <property type="protein sequence ID" value="MBB3905003.1"/>
    <property type="molecule type" value="Genomic_DNA"/>
</dbReference>
<evidence type="ECO:0000259" key="7">
    <source>
        <dbReference type="Pfam" id="PF14759"/>
    </source>
</evidence>
<dbReference type="InterPro" id="IPR050446">
    <property type="entry name" value="FAD-oxidoreductase/Apoptosis"/>
</dbReference>